<name>A0AAW9R2K2_9GAMM</name>
<proteinExistence type="predicted"/>
<dbReference type="InterPro" id="IPR011004">
    <property type="entry name" value="Trimer_LpxA-like_sf"/>
</dbReference>
<dbReference type="InterPro" id="IPR050484">
    <property type="entry name" value="Transf_Hexapept/Carb_Anhydrase"/>
</dbReference>
<dbReference type="EMBL" id="JBBDHC010000009">
    <property type="protein sequence ID" value="MEJ1249555.1"/>
    <property type="molecule type" value="Genomic_DNA"/>
</dbReference>
<comment type="caution">
    <text evidence="1">The sequence shown here is derived from an EMBL/GenBank/DDBJ whole genome shotgun (WGS) entry which is preliminary data.</text>
</comment>
<protein>
    <submittedName>
        <fullName evidence="1">Gamma carbonic anhydrase family protein</fullName>
    </submittedName>
</protein>
<reference evidence="1 2" key="1">
    <citation type="journal article" date="2016" name="Antonie Van Leeuwenhoek">
        <title>Denitratimonas tolerans gen. nov., sp. nov., a denitrifying bacterium isolated from a bioreactor for tannery wastewater treatment.</title>
        <authorList>
            <person name="Han S.I."/>
            <person name="Kim J.O."/>
            <person name="Lee Y.R."/>
            <person name="Ekpeghere K.I."/>
            <person name="Koh S.C."/>
            <person name="Whang K.S."/>
        </authorList>
    </citation>
    <scope>NUCLEOTIDE SEQUENCE [LARGE SCALE GENOMIC DNA]</scope>
    <source>
        <strain evidence="1 2">KACC 17565</strain>
    </source>
</reference>
<dbReference type="Gene3D" id="2.160.10.10">
    <property type="entry name" value="Hexapeptide repeat proteins"/>
    <property type="match status" value="1"/>
</dbReference>
<keyword evidence="2" id="KW-1185">Reference proteome</keyword>
<dbReference type="SUPFAM" id="SSF51161">
    <property type="entry name" value="Trimeric LpxA-like enzymes"/>
    <property type="match status" value="1"/>
</dbReference>
<evidence type="ECO:0000313" key="2">
    <source>
        <dbReference type="Proteomes" id="UP001364472"/>
    </source>
</evidence>
<dbReference type="PANTHER" id="PTHR13061">
    <property type="entry name" value="DYNACTIN SUBUNIT P25"/>
    <property type="match status" value="1"/>
</dbReference>
<dbReference type="CDD" id="cd04645">
    <property type="entry name" value="LbH_gamma_CA_like"/>
    <property type="match status" value="1"/>
</dbReference>
<dbReference type="Proteomes" id="UP001364472">
    <property type="component" value="Unassembled WGS sequence"/>
</dbReference>
<dbReference type="PANTHER" id="PTHR13061:SF56">
    <property type="entry name" value="PROTEIN YRDA"/>
    <property type="match status" value="1"/>
</dbReference>
<dbReference type="RefSeq" id="WP_337335273.1">
    <property type="nucleotide sequence ID" value="NZ_JBBDHC010000009.1"/>
</dbReference>
<accession>A0AAW9R2K2</accession>
<evidence type="ECO:0000313" key="1">
    <source>
        <dbReference type="EMBL" id="MEJ1249555.1"/>
    </source>
</evidence>
<sequence>MTPVRPFLHATPALGARVYVDPAATVIGQVTLDDDASIWPGAVLRGDVNFIRIGARTSIQDGSIVHVSHDGPYTRPGGFPTVIGPDTTVGHGVILHGCSIGSFCLIGMRATVLDGATVEDYGFVGAGALVPSGKTVGSGELWLGNPARCVRRLSERELESLRYSAAHYVRLKDTYLAMAGG</sequence>
<gene>
    <name evidence="1" type="ORF">WB794_07710</name>
</gene>
<organism evidence="1 2">
    <name type="scientific">Denitratimonas tolerans</name>
    <dbReference type="NCBI Taxonomy" id="1338420"/>
    <lineage>
        <taxon>Bacteria</taxon>
        <taxon>Pseudomonadati</taxon>
        <taxon>Pseudomonadota</taxon>
        <taxon>Gammaproteobacteria</taxon>
        <taxon>Lysobacterales</taxon>
        <taxon>Lysobacteraceae</taxon>
        <taxon>Denitratimonas</taxon>
    </lineage>
</organism>
<dbReference type="AlphaFoldDB" id="A0AAW9R2K2"/>
<dbReference type="InterPro" id="IPR047324">
    <property type="entry name" value="LbH_gamma_CA-like"/>
</dbReference>